<sequence>MKSKRKQKAFTLIELLVVIAIIALLLSIMMPALGMVKEKARAVICRSNIRQWGTLFALYTNDYNGTLPPHWSDNRTPGNPSGTWIISMESYYGGANVDDEQISVCPSTKKGKETEGATDPHTWIWEETASDGRIYRNSYAINNYASSTTSGIQGLWERTGQKQSNNIPLFMEGWRWGGGFSERHMSDDVPPTRDEITKSVNYPTGRYLVDRHDLAINVLFMDSHVEEVGFKALWDLKWHKTYDTNGDYPDWPEWMKNAKGEK</sequence>
<gene>
    <name evidence="2" type="ORF">STSP2_00122</name>
</gene>
<evidence type="ECO:0000256" key="1">
    <source>
        <dbReference type="SAM" id="Phobius"/>
    </source>
</evidence>
<keyword evidence="1" id="KW-1133">Transmembrane helix</keyword>
<evidence type="ECO:0000313" key="2">
    <source>
        <dbReference type="EMBL" id="AQT66984.1"/>
    </source>
</evidence>
<dbReference type="NCBIfam" id="TIGR02532">
    <property type="entry name" value="IV_pilin_GFxxxE"/>
    <property type="match status" value="1"/>
</dbReference>
<evidence type="ECO:0000313" key="3">
    <source>
        <dbReference type="Proteomes" id="UP000189674"/>
    </source>
</evidence>
<dbReference type="AlphaFoldDB" id="A0A1U9NGW6"/>
<dbReference type="PANTHER" id="PTHR30093:SF2">
    <property type="entry name" value="TYPE II SECRETION SYSTEM PROTEIN H"/>
    <property type="match status" value="1"/>
</dbReference>
<organism evidence="2 3">
    <name type="scientific">Anaerohalosphaera lusitana</name>
    <dbReference type="NCBI Taxonomy" id="1936003"/>
    <lineage>
        <taxon>Bacteria</taxon>
        <taxon>Pseudomonadati</taxon>
        <taxon>Planctomycetota</taxon>
        <taxon>Phycisphaerae</taxon>
        <taxon>Sedimentisphaerales</taxon>
        <taxon>Anaerohalosphaeraceae</taxon>
        <taxon>Anaerohalosphaera</taxon>
    </lineage>
</organism>
<dbReference type="InterPro" id="IPR012902">
    <property type="entry name" value="N_methyl_site"/>
</dbReference>
<dbReference type="Pfam" id="PF07963">
    <property type="entry name" value="N_methyl"/>
    <property type="match status" value="1"/>
</dbReference>
<dbReference type="KEGG" id="alus:STSP2_00122"/>
<proteinExistence type="predicted"/>
<protein>
    <submittedName>
        <fullName evidence="2">Putative major pilin subunit</fullName>
    </submittedName>
</protein>
<dbReference type="SUPFAM" id="SSF54523">
    <property type="entry name" value="Pili subunits"/>
    <property type="match status" value="1"/>
</dbReference>
<dbReference type="RefSeq" id="WP_146658865.1">
    <property type="nucleotide sequence ID" value="NZ_CP019791.1"/>
</dbReference>
<reference evidence="3" key="1">
    <citation type="submission" date="2017-02" db="EMBL/GenBank/DDBJ databases">
        <title>Comparative genomics and description of representatives of a novel lineage of planctomycetes thriving in anoxic sediments.</title>
        <authorList>
            <person name="Spring S."/>
            <person name="Bunk B."/>
            <person name="Sproer C."/>
        </authorList>
    </citation>
    <scope>NUCLEOTIDE SEQUENCE [LARGE SCALE GENOMIC DNA]</scope>
    <source>
        <strain evidence="3">ST-NAGAB-D1</strain>
    </source>
</reference>
<dbReference type="EMBL" id="CP019791">
    <property type="protein sequence ID" value="AQT66984.1"/>
    <property type="molecule type" value="Genomic_DNA"/>
</dbReference>
<dbReference type="Gene3D" id="3.30.700.10">
    <property type="entry name" value="Glycoprotein, Type 4 Pilin"/>
    <property type="match status" value="1"/>
</dbReference>
<keyword evidence="1" id="KW-0812">Transmembrane</keyword>
<accession>A0A1U9NGW6</accession>
<dbReference type="OrthoDB" id="279149at2"/>
<dbReference type="Proteomes" id="UP000189674">
    <property type="component" value="Chromosome"/>
</dbReference>
<keyword evidence="1" id="KW-0472">Membrane</keyword>
<feature type="transmembrane region" description="Helical" evidence="1">
    <location>
        <begin position="12"/>
        <end position="36"/>
    </location>
</feature>
<dbReference type="PANTHER" id="PTHR30093">
    <property type="entry name" value="GENERAL SECRETION PATHWAY PROTEIN G"/>
    <property type="match status" value="1"/>
</dbReference>
<keyword evidence="3" id="KW-1185">Reference proteome</keyword>
<dbReference type="STRING" id="1936003.STSP2_00122"/>
<name>A0A1U9NGW6_9BACT</name>
<dbReference type="InterPro" id="IPR045584">
    <property type="entry name" value="Pilin-like"/>
</dbReference>